<reference evidence="10 11" key="1">
    <citation type="submission" date="2023-04" db="EMBL/GenBank/DDBJ databases">
        <title>Ectobacillus antri isolated from activated sludge.</title>
        <authorList>
            <person name="Yan P."/>
            <person name="Liu X."/>
        </authorList>
    </citation>
    <scope>NUCLEOTIDE SEQUENCE [LARGE SCALE GENOMIC DNA]</scope>
    <source>
        <strain evidence="10 11">C18H</strain>
    </source>
</reference>
<keyword evidence="11" id="KW-1185">Reference proteome</keyword>
<evidence type="ECO:0000256" key="1">
    <source>
        <dbReference type="ARBA" id="ARBA00022448"/>
    </source>
</evidence>
<keyword evidence="8" id="KW-0732">Signal</keyword>
<evidence type="ECO:0000256" key="8">
    <source>
        <dbReference type="SAM" id="SignalP"/>
    </source>
</evidence>
<dbReference type="PIRSF" id="PIRSF000025">
    <property type="entry name" value="Cytc_Bsub_c550"/>
    <property type="match status" value="1"/>
</dbReference>
<evidence type="ECO:0000256" key="5">
    <source>
        <dbReference type="ARBA" id="ARBA00023004"/>
    </source>
</evidence>
<protein>
    <submittedName>
        <fullName evidence="10">Cytochrome c</fullName>
    </submittedName>
</protein>
<evidence type="ECO:0000313" key="10">
    <source>
        <dbReference type="EMBL" id="MDG5754631.1"/>
    </source>
</evidence>
<gene>
    <name evidence="10" type="ORF">P6P90_11700</name>
</gene>
<dbReference type="EMBL" id="JARULN010000010">
    <property type="protein sequence ID" value="MDG5754631.1"/>
    <property type="molecule type" value="Genomic_DNA"/>
</dbReference>
<keyword evidence="5 6" id="KW-0408">Iron</keyword>
<keyword evidence="2 6" id="KW-0349">Heme</keyword>
<sequence>MKKKWLIAGAVLALGLSACGAKEESKPAETAQTSDGSEGEKIYQQSCSSCHGNNLQGQVGPGLKNVGGKYDQAEIEKIILKGRGSMPAGVVKGEDATKVAEWLAGKK</sequence>
<dbReference type="InterPro" id="IPR051811">
    <property type="entry name" value="Cytochrome_c550/c551-like"/>
</dbReference>
<keyword evidence="1" id="KW-0813">Transport</keyword>
<dbReference type="PROSITE" id="PS51007">
    <property type="entry name" value="CYTC"/>
    <property type="match status" value="1"/>
</dbReference>
<dbReference type="InterPro" id="IPR054782">
    <property type="entry name" value="Cytochro_C551"/>
</dbReference>
<feature type="domain" description="Cytochrome c" evidence="9">
    <location>
        <begin position="34"/>
        <end position="107"/>
    </location>
</feature>
<dbReference type="InterPro" id="IPR036909">
    <property type="entry name" value="Cyt_c-like_dom_sf"/>
</dbReference>
<dbReference type="Gene3D" id="1.10.760.10">
    <property type="entry name" value="Cytochrome c-like domain"/>
    <property type="match status" value="1"/>
</dbReference>
<proteinExistence type="predicted"/>
<comment type="caution">
    <text evidence="10">The sequence shown here is derived from an EMBL/GenBank/DDBJ whole genome shotgun (WGS) entry which is preliminary data.</text>
</comment>
<evidence type="ECO:0000256" key="7">
    <source>
        <dbReference type="SAM" id="MobiDB-lite"/>
    </source>
</evidence>
<evidence type="ECO:0000256" key="6">
    <source>
        <dbReference type="PROSITE-ProRule" id="PRU00433"/>
    </source>
</evidence>
<dbReference type="InterPro" id="IPR012218">
    <property type="entry name" value="Cyt_c_BACSU-c550-type"/>
</dbReference>
<feature type="region of interest" description="Disordered" evidence="7">
    <location>
        <begin position="21"/>
        <end position="40"/>
    </location>
</feature>
<dbReference type="InterPro" id="IPR009056">
    <property type="entry name" value="Cyt_c-like_dom"/>
</dbReference>
<accession>A0ABT6H842</accession>
<dbReference type="RefSeq" id="WP_124564512.1">
    <property type="nucleotide sequence ID" value="NZ_JARRRY010000006.1"/>
</dbReference>
<name>A0ABT6H842_9BACI</name>
<dbReference type="PANTHER" id="PTHR37823:SF3">
    <property type="entry name" value="CYTOCHROME C-551"/>
    <property type="match status" value="1"/>
</dbReference>
<keyword evidence="4" id="KW-0249">Electron transport</keyword>
<dbReference type="PROSITE" id="PS51257">
    <property type="entry name" value="PROKAR_LIPOPROTEIN"/>
    <property type="match status" value="1"/>
</dbReference>
<dbReference type="NCBIfam" id="NF045774">
    <property type="entry name" value="cytochro_C551"/>
    <property type="match status" value="1"/>
</dbReference>
<feature type="chain" id="PRO_5045132952" evidence="8">
    <location>
        <begin position="22"/>
        <end position="107"/>
    </location>
</feature>
<dbReference type="Pfam" id="PF13442">
    <property type="entry name" value="Cytochrome_CBB3"/>
    <property type="match status" value="1"/>
</dbReference>
<evidence type="ECO:0000256" key="2">
    <source>
        <dbReference type="ARBA" id="ARBA00022617"/>
    </source>
</evidence>
<keyword evidence="3 6" id="KW-0479">Metal-binding</keyword>
<evidence type="ECO:0000256" key="4">
    <source>
        <dbReference type="ARBA" id="ARBA00022982"/>
    </source>
</evidence>
<organism evidence="10 11">
    <name type="scientific">Ectobacillus antri</name>
    <dbReference type="NCBI Taxonomy" id="2486280"/>
    <lineage>
        <taxon>Bacteria</taxon>
        <taxon>Bacillati</taxon>
        <taxon>Bacillota</taxon>
        <taxon>Bacilli</taxon>
        <taxon>Bacillales</taxon>
        <taxon>Bacillaceae</taxon>
        <taxon>Ectobacillus</taxon>
    </lineage>
</organism>
<evidence type="ECO:0000256" key="3">
    <source>
        <dbReference type="ARBA" id="ARBA00022723"/>
    </source>
</evidence>
<dbReference type="PANTHER" id="PTHR37823">
    <property type="entry name" value="CYTOCHROME C-553-LIKE"/>
    <property type="match status" value="1"/>
</dbReference>
<evidence type="ECO:0000259" key="9">
    <source>
        <dbReference type="PROSITE" id="PS51007"/>
    </source>
</evidence>
<dbReference type="SUPFAM" id="SSF46626">
    <property type="entry name" value="Cytochrome c"/>
    <property type="match status" value="1"/>
</dbReference>
<feature type="signal peptide" evidence="8">
    <location>
        <begin position="1"/>
        <end position="21"/>
    </location>
</feature>
<evidence type="ECO:0000313" key="11">
    <source>
        <dbReference type="Proteomes" id="UP001218246"/>
    </source>
</evidence>
<dbReference type="Proteomes" id="UP001218246">
    <property type="component" value="Unassembled WGS sequence"/>
</dbReference>